<accession>A0AAW2PCZ5</accession>
<evidence type="ECO:0000313" key="5">
    <source>
        <dbReference type="EMBL" id="KAL0352406.1"/>
    </source>
</evidence>
<evidence type="ECO:0000256" key="2">
    <source>
        <dbReference type="ARBA" id="ARBA00022737"/>
    </source>
</evidence>
<organism evidence="5">
    <name type="scientific">Sesamum calycinum</name>
    <dbReference type="NCBI Taxonomy" id="2727403"/>
    <lineage>
        <taxon>Eukaryota</taxon>
        <taxon>Viridiplantae</taxon>
        <taxon>Streptophyta</taxon>
        <taxon>Embryophyta</taxon>
        <taxon>Tracheophyta</taxon>
        <taxon>Spermatophyta</taxon>
        <taxon>Magnoliopsida</taxon>
        <taxon>eudicotyledons</taxon>
        <taxon>Gunneridae</taxon>
        <taxon>Pentapetalae</taxon>
        <taxon>asterids</taxon>
        <taxon>lamiids</taxon>
        <taxon>Lamiales</taxon>
        <taxon>Pedaliaceae</taxon>
        <taxon>Sesamum</taxon>
    </lineage>
</organism>
<dbReference type="Gene3D" id="2.130.10.10">
    <property type="entry name" value="YVTN repeat-like/Quinoprotein amine dehydrogenase"/>
    <property type="match status" value="1"/>
</dbReference>
<evidence type="ECO:0000256" key="3">
    <source>
        <dbReference type="PROSITE-ProRule" id="PRU00221"/>
    </source>
</evidence>
<dbReference type="AlphaFoldDB" id="A0AAW2PCZ5"/>
<evidence type="ECO:0000256" key="1">
    <source>
        <dbReference type="ARBA" id="ARBA00022574"/>
    </source>
</evidence>
<dbReference type="PROSITE" id="PS00678">
    <property type="entry name" value="WD_REPEATS_1"/>
    <property type="match status" value="1"/>
</dbReference>
<dbReference type="Pfam" id="PF00400">
    <property type="entry name" value="WD40"/>
    <property type="match status" value="1"/>
</dbReference>
<dbReference type="PROSITE" id="PS50294">
    <property type="entry name" value="WD_REPEATS_REGION"/>
    <property type="match status" value="1"/>
</dbReference>
<evidence type="ECO:0000256" key="4">
    <source>
        <dbReference type="SAM" id="MobiDB-lite"/>
    </source>
</evidence>
<dbReference type="InterPro" id="IPR019775">
    <property type="entry name" value="WD40_repeat_CS"/>
</dbReference>
<protein>
    <submittedName>
        <fullName evidence="5">WD repeat-containing protein C2A9.03</fullName>
    </submittedName>
</protein>
<keyword evidence="2" id="KW-0677">Repeat</keyword>
<dbReference type="PANTHER" id="PTHR43991">
    <property type="entry name" value="WD REPEAT PROTEIN (AFU_ORTHOLOGUE AFUA_8G05640)-RELATED"/>
    <property type="match status" value="1"/>
</dbReference>
<gene>
    <name evidence="5" type="ORF">Scaly_1629300</name>
</gene>
<dbReference type="EMBL" id="JACGWM010000009">
    <property type="protein sequence ID" value="KAL0352406.1"/>
    <property type="molecule type" value="Genomic_DNA"/>
</dbReference>
<reference evidence="5" key="2">
    <citation type="journal article" date="2024" name="Plant">
        <title>Genomic evolution and insights into agronomic trait innovations of Sesamum species.</title>
        <authorList>
            <person name="Miao H."/>
            <person name="Wang L."/>
            <person name="Qu L."/>
            <person name="Liu H."/>
            <person name="Sun Y."/>
            <person name="Le M."/>
            <person name="Wang Q."/>
            <person name="Wei S."/>
            <person name="Zheng Y."/>
            <person name="Lin W."/>
            <person name="Duan Y."/>
            <person name="Cao H."/>
            <person name="Xiong S."/>
            <person name="Wang X."/>
            <person name="Wei L."/>
            <person name="Li C."/>
            <person name="Ma Q."/>
            <person name="Ju M."/>
            <person name="Zhao R."/>
            <person name="Li G."/>
            <person name="Mu C."/>
            <person name="Tian Q."/>
            <person name="Mei H."/>
            <person name="Zhang T."/>
            <person name="Gao T."/>
            <person name="Zhang H."/>
        </authorList>
    </citation>
    <scope>NUCLEOTIDE SEQUENCE</scope>
    <source>
        <strain evidence="5">KEN8</strain>
    </source>
</reference>
<keyword evidence="1 3" id="KW-0853">WD repeat</keyword>
<name>A0AAW2PCZ5_9LAMI</name>
<dbReference type="InterPro" id="IPR015943">
    <property type="entry name" value="WD40/YVTN_repeat-like_dom_sf"/>
</dbReference>
<feature type="compositionally biased region" description="Acidic residues" evidence="4">
    <location>
        <begin position="37"/>
        <end position="49"/>
    </location>
</feature>
<comment type="caution">
    <text evidence="5">The sequence shown here is derived from an EMBL/GenBank/DDBJ whole genome shotgun (WGS) entry which is preliminary data.</text>
</comment>
<dbReference type="SUPFAM" id="SSF50960">
    <property type="entry name" value="TolB, C-terminal domain"/>
    <property type="match status" value="1"/>
</dbReference>
<reference evidence="5" key="1">
    <citation type="submission" date="2020-06" db="EMBL/GenBank/DDBJ databases">
        <authorList>
            <person name="Li T."/>
            <person name="Hu X."/>
            <person name="Zhang T."/>
            <person name="Song X."/>
            <person name="Zhang H."/>
            <person name="Dai N."/>
            <person name="Sheng W."/>
            <person name="Hou X."/>
            <person name="Wei L."/>
        </authorList>
    </citation>
    <scope>NUCLEOTIDE SEQUENCE</scope>
    <source>
        <strain evidence="5">KEN8</strain>
        <tissue evidence="5">Leaf</tissue>
    </source>
</reference>
<feature type="repeat" description="WD" evidence="3">
    <location>
        <begin position="141"/>
        <end position="182"/>
    </location>
</feature>
<dbReference type="PANTHER" id="PTHR43991:SF12">
    <property type="entry name" value="WD REPEAT PROTEIN (AFU_ORTHOLOGUE AFUA_8G05640)"/>
    <property type="match status" value="1"/>
</dbReference>
<proteinExistence type="predicted"/>
<feature type="region of interest" description="Disordered" evidence="4">
    <location>
        <begin position="23"/>
        <end position="60"/>
    </location>
</feature>
<sequence>MEQFPNHELEYVVDDYLDVTNFEDQDVSPRSGRGSVDDDELDSDFEDDFELSKPDTDTSAVEAKNGKDIQGIPWERLNFTREKYRETRLKLYKNYESLSRSRKDLDKNASSSPDGKLLAVLGDSAECLIADPQSGKVCSSLKGHLDYSFASAWHPDGQILATGNQDTTCRLWDIRNLSESLAVLKGRMGAIRAIKFTSDGRFMAMAEPADFIHVFDTKSDYATGQEIDLFGEIAGISFSPDSEALFVGVSDRTYGSLLEFNRRRFDHYLDCIF</sequence>
<dbReference type="InterPro" id="IPR001680">
    <property type="entry name" value="WD40_rpt"/>
</dbReference>
<dbReference type="PROSITE" id="PS50082">
    <property type="entry name" value="WD_REPEATS_2"/>
    <property type="match status" value="1"/>
</dbReference>
<dbReference type="SMART" id="SM00320">
    <property type="entry name" value="WD40"/>
    <property type="match status" value="3"/>
</dbReference>